<name>A0A9D2XJN7_NOTFU</name>
<comment type="caution">
    <text evidence="2">The sequence shown here is derived from an EMBL/GenBank/DDBJ whole genome shotgun (WGS) entry which is preliminary data.</text>
</comment>
<dbReference type="InterPro" id="IPR036322">
    <property type="entry name" value="WD40_repeat_dom_sf"/>
</dbReference>
<dbReference type="PANTHER" id="PTHR45013">
    <property type="entry name" value="NACHT DOMAIN- AND WD REPEAT-CONTAINING PROTEIN 1"/>
    <property type="match status" value="1"/>
</dbReference>
<protein>
    <submittedName>
        <fullName evidence="2">NACHT domain- and WD repeat-containing protein 1-like</fullName>
    </submittedName>
</protein>
<proteinExistence type="predicted"/>
<evidence type="ECO:0000313" key="2">
    <source>
        <dbReference type="EMBL" id="KAF7203491.1"/>
    </source>
</evidence>
<dbReference type="InterPro" id="IPR001680">
    <property type="entry name" value="WD40_rpt"/>
</dbReference>
<dbReference type="PROSITE" id="PS50082">
    <property type="entry name" value="WD_REPEATS_2"/>
    <property type="match status" value="1"/>
</dbReference>
<dbReference type="EMBL" id="JAAVVJ010000017">
    <property type="protein sequence ID" value="KAF7203491.1"/>
    <property type="molecule type" value="Genomic_DNA"/>
</dbReference>
<gene>
    <name evidence="2" type="ORF">G4P62_019310</name>
</gene>
<dbReference type="Gene3D" id="2.130.10.10">
    <property type="entry name" value="YVTN repeat-like/Quinoprotein amine dehydrogenase"/>
    <property type="match status" value="1"/>
</dbReference>
<feature type="repeat" description="WD" evidence="1">
    <location>
        <begin position="111"/>
        <end position="142"/>
    </location>
</feature>
<dbReference type="PANTHER" id="PTHR45013:SF1">
    <property type="entry name" value="NACHT DOMAIN- AND WD REPEAT-CONTAINING PROTEIN 1"/>
    <property type="match status" value="1"/>
</dbReference>
<dbReference type="InterPro" id="IPR015943">
    <property type="entry name" value="WD40/YVTN_repeat-like_dom_sf"/>
</dbReference>
<reference evidence="2" key="1">
    <citation type="submission" date="2020-03" db="EMBL/GenBank/DDBJ databases">
        <title>Intra-Species Differences in Population Size shape Life History and Genome Evolution.</title>
        <authorList>
            <person name="Willemsen D."/>
            <person name="Cui R."/>
            <person name="Valenzano D.R."/>
        </authorList>
    </citation>
    <scope>NUCLEOTIDE SEQUENCE</scope>
    <source>
        <strain evidence="2">GRZ</strain>
        <tissue evidence="2">Whole</tissue>
    </source>
</reference>
<accession>A0A9D2XJN7</accession>
<dbReference type="AlphaFoldDB" id="A0A9D2XJN7"/>
<dbReference type="OMA" id="HEMCYSA"/>
<keyword evidence="1" id="KW-0853">WD repeat</keyword>
<sequence>MSGTVLIYPVRLPQETLCIPPPETPTQVLCLAISSQENHMAVAYEDFVSLFEITSRDSFPTVEGPLGRISLSLLHAPLSSMALLPDCRILYGTRCGEVKLADFGGGAGFDLQPHCSRVTCVTVSTGGTHALVGSQDAVQRLWALDPLVLDHTVECKVRGDLWSFLMPVLLGQQ</sequence>
<evidence type="ECO:0000256" key="1">
    <source>
        <dbReference type="PROSITE-ProRule" id="PRU00221"/>
    </source>
</evidence>
<dbReference type="SUPFAM" id="SSF50978">
    <property type="entry name" value="WD40 repeat-like"/>
    <property type="match status" value="1"/>
</dbReference>
<evidence type="ECO:0000313" key="3">
    <source>
        <dbReference type="Proteomes" id="UP000822369"/>
    </source>
</evidence>
<dbReference type="KEGG" id="nfu:107372702"/>
<organism evidence="2 3">
    <name type="scientific">Nothobranchius furzeri</name>
    <name type="common">Turquoise killifish</name>
    <dbReference type="NCBI Taxonomy" id="105023"/>
    <lineage>
        <taxon>Eukaryota</taxon>
        <taxon>Metazoa</taxon>
        <taxon>Chordata</taxon>
        <taxon>Craniata</taxon>
        <taxon>Vertebrata</taxon>
        <taxon>Euteleostomi</taxon>
        <taxon>Actinopterygii</taxon>
        <taxon>Neopterygii</taxon>
        <taxon>Teleostei</taxon>
        <taxon>Neoteleostei</taxon>
        <taxon>Acanthomorphata</taxon>
        <taxon>Ovalentaria</taxon>
        <taxon>Atherinomorphae</taxon>
        <taxon>Cyprinodontiformes</taxon>
        <taxon>Nothobranchiidae</taxon>
        <taxon>Nothobranchius</taxon>
    </lineage>
</organism>
<dbReference type="InterPro" id="IPR043365">
    <property type="entry name" value="NWD1"/>
</dbReference>
<dbReference type="Proteomes" id="UP000822369">
    <property type="component" value="Chromosome 17"/>
</dbReference>